<organism evidence="1 2">
    <name type="scientific">Dentiscutata heterogama</name>
    <dbReference type="NCBI Taxonomy" id="1316150"/>
    <lineage>
        <taxon>Eukaryota</taxon>
        <taxon>Fungi</taxon>
        <taxon>Fungi incertae sedis</taxon>
        <taxon>Mucoromycota</taxon>
        <taxon>Glomeromycotina</taxon>
        <taxon>Glomeromycetes</taxon>
        <taxon>Diversisporales</taxon>
        <taxon>Gigasporaceae</taxon>
        <taxon>Dentiscutata</taxon>
    </lineage>
</organism>
<comment type="caution">
    <text evidence="1">The sequence shown here is derived from an EMBL/GenBank/DDBJ whole genome shotgun (WGS) entry which is preliminary data.</text>
</comment>
<feature type="non-terminal residue" evidence="1">
    <location>
        <position position="1"/>
    </location>
</feature>
<proteinExistence type="predicted"/>
<accession>A0ACA9QW04</accession>
<sequence>SKKDESACLTTFANFISLKYPTDKASKIYAKLLKFHNKQVPYNNQIVWNSASYVKPTT</sequence>
<keyword evidence="2" id="KW-1185">Reference proteome</keyword>
<protein>
    <submittedName>
        <fullName evidence="1">10152_t:CDS:1</fullName>
    </submittedName>
</protein>
<reference evidence="1" key="1">
    <citation type="submission" date="2021-06" db="EMBL/GenBank/DDBJ databases">
        <authorList>
            <person name="Kallberg Y."/>
            <person name="Tangrot J."/>
            <person name="Rosling A."/>
        </authorList>
    </citation>
    <scope>NUCLEOTIDE SEQUENCE</scope>
    <source>
        <strain evidence="1">IL203A</strain>
    </source>
</reference>
<evidence type="ECO:0000313" key="1">
    <source>
        <dbReference type="EMBL" id="CAG8766632.1"/>
    </source>
</evidence>
<dbReference type="EMBL" id="CAJVPU010054269">
    <property type="protein sequence ID" value="CAG8766632.1"/>
    <property type="molecule type" value="Genomic_DNA"/>
</dbReference>
<dbReference type="Proteomes" id="UP000789702">
    <property type="component" value="Unassembled WGS sequence"/>
</dbReference>
<name>A0ACA9QW04_9GLOM</name>
<gene>
    <name evidence="1" type="ORF">DHETER_LOCUS15599</name>
</gene>
<evidence type="ECO:0000313" key="2">
    <source>
        <dbReference type="Proteomes" id="UP000789702"/>
    </source>
</evidence>